<evidence type="ECO:0000256" key="3">
    <source>
        <dbReference type="SAM" id="Phobius"/>
    </source>
</evidence>
<dbReference type="Pfam" id="PF15901">
    <property type="entry name" value="Sortilin_C"/>
    <property type="match status" value="1"/>
</dbReference>
<feature type="transmembrane region" description="Helical" evidence="3">
    <location>
        <begin position="622"/>
        <end position="643"/>
    </location>
</feature>
<gene>
    <name evidence="5" type="ORF">IMG5_146640</name>
</gene>
<dbReference type="OMA" id="DCNEGDY"/>
<evidence type="ECO:0000313" key="5">
    <source>
        <dbReference type="EMBL" id="EGR29891.1"/>
    </source>
</evidence>
<dbReference type="AlphaFoldDB" id="G0QY22"/>
<dbReference type="Gene3D" id="2.10.70.80">
    <property type="match status" value="1"/>
</dbReference>
<dbReference type="InParanoid" id="G0QY22"/>
<sequence>MIEFQKQDENLQKSATGNGNINWITLDCGKNFKAFSINGVKINKFKPHPIKKELYLAQTSTQCLNNISKQSKQPCFSYSQLYLSQNYGKTWELLTKYVSQFSWGYFEQYNNQIPIQRIYWIEETKNNKNQNRNPLIESRNFYLSDDFLITKQLLIQKGNAFYLHKNYLYVAQLQSKDTLAIQLLVSNPSLKDQKFRQIRLQEELLNHKFSILDAEEGQVFLNVSHLGLTSPLGKLYISDSSGINFSSSLNGQVRSDNGRVDFERLEGIYGIYISNIFTKEKTDHITKIYSREDTQDNHLEIDNSHSQILKDLQKIETMITFDKGAIWQRIPKPKNENTCKGLNCNLNIHSSSNTLYNSFYSSKNAIGLVFANGNVGPYLLHDKENVNTYISRDAGLTWYELKKGAYVFEIGDHGSIIVIGKDKDYSKTKEVEYSLDEGQTWTKIQVSEEEIQIENIITEPNNTSTTFIVIGRIDKLINNEIHEVGVVITIDFSNVFSEKCTNEDYEQWTPHGYQNKQCLMGKKVTYLRRKLDSLCLNGEQFQRIVNEQTCECTEEDWECDFGYERQGQGPCIAEKDYFFKPPKPEQCDKYYFEPTGYRKIAGNNCQRGVDRSPVQKKCPGKGILGVLMKVLFIVGSFGFVIYLRKSLVYLAILSFEQVKEIIWKKKDYIDFSGVKQEDDDKQNDEYANYLKKRQKKNYFDDNL</sequence>
<evidence type="ECO:0000313" key="6">
    <source>
        <dbReference type="Proteomes" id="UP000008983"/>
    </source>
</evidence>
<keyword evidence="3" id="KW-1133">Transmembrane helix</keyword>
<protein>
    <recommendedName>
        <fullName evidence="4">VPS10 domain-containing protein</fullName>
    </recommendedName>
</protein>
<dbReference type="Gene3D" id="3.30.60.270">
    <property type="match status" value="1"/>
</dbReference>
<evidence type="ECO:0000256" key="1">
    <source>
        <dbReference type="ARBA" id="ARBA00022737"/>
    </source>
</evidence>
<organism evidence="5 6">
    <name type="scientific">Ichthyophthirius multifiliis</name>
    <name type="common">White spot disease agent</name>
    <name type="synonym">Ich</name>
    <dbReference type="NCBI Taxonomy" id="5932"/>
    <lineage>
        <taxon>Eukaryota</taxon>
        <taxon>Sar</taxon>
        <taxon>Alveolata</taxon>
        <taxon>Ciliophora</taxon>
        <taxon>Intramacronucleata</taxon>
        <taxon>Oligohymenophorea</taxon>
        <taxon>Hymenostomatida</taxon>
        <taxon>Ophryoglenina</taxon>
        <taxon>Ichthyophthirius</taxon>
    </lineage>
</organism>
<keyword evidence="6" id="KW-1185">Reference proteome</keyword>
<dbReference type="OrthoDB" id="443634at2759"/>
<dbReference type="EMBL" id="GL984095">
    <property type="protein sequence ID" value="EGR29891.1"/>
    <property type="molecule type" value="Genomic_DNA"/>
</dbReference>
<name>G0QY22_ICHMU</name>
<dbReference type="SUPFAM" id="SSF110296">
    <property type="entry name" value="Oligoxyloglucan reducing end-specific cellobiohydrolase"/>
    <property type="match status" value="1"/>
</dbReference>
<keyword evidence="2" id="KW-0325">Glycoprotein</keyword>
<dbReference type="RefSeq" id="XP_004031127.1">
    <property type="nucleotide sequence ID" value="XM_004031079.1"/>
</dbReference>
<dbReference type="InterPro" id="IPR050310">
    <property type="entry name" value="VPS10-sortilin"/>
</dbReference>
<dbReference type="PANTHER" id="PTHR12106:SF27">
    <property type="entry name" value="SORTILIN-RELATED RECEPTOR"/>
    <property type="match status" value="1"/>
</dbReference>
<dbReference type="PANTHER" id="PTHR12106">
    <property type="entry name" value="SORTILIN RELATED"/>
    <property type="match status" value="1"/>
</dbReference>
<dbReference type="InterPro" id="IPR006581">
    <property type="entry name" value="VPS10"/>
</dbReference>
<dbReference type="InterPro" id="IPR031778">
    <property type="entry name" value="Sortilin_N"/>
</dbReference>
<dbReference type="InterPro" id="IPR031777">
    <property type="entry name" value="Sortilin_C"/>
</dbReference>
<proteinExistence type="predicted"/>
<dbReference type="GeneID" id="14906004"/>
<dbReference type="SMART" id="SM00602">
    <property type="entry name" value="VPS10"/>
    <property type="match status" value="1"/>
</dbReference>
<accession>G0QY22</accession>
<dbReference type="Proteomes" id="UP000008983">
    <property type="component" value="Unassembled WGS sequence"/>
</dbReference>
<evidence type="ECO:0000259" key="4">
    <source>
        <dbReference type="SMART" id="SM00602"/>
    </source>
</evidence>
<evidence type="ECO:0000256" key="2">
    <source>
        <dbReference type="ARBA" id="ARBA00023180"/>
    </source>
</evidence>
<keyword evidence="3" id="KW-0472">Membrane</keyword>
<feature type="domain" description="VPS10" evidence="4">
    <location>
        <begin position="10"/>
        <end position="623"/>
    </location>
</feature>
<dbReference type="GO" id="GO:0016020">
    <property type="term" value="C:membrane"/>
    <property type="evidence" value="ECO:0007669"/>
    <property type="project" value="InterPro"/>
</dbReference>
<keyword evidence="3" id="KW-0812">Transmembrane</keyword>
<dbReference type="GO" id="GO:0005794">
    <property type="term" value="C:Golgi apparatus"/>
    <property type="evidence" value="ECO:0007669"/>
    <property type="project" value="TreeGrafter"/>
</dbReference>
<dbReference type="GO" id="GO:0006892">
    <property type="term" value="P:post-Golgi vesicle-mediated transport"/>
    <property type="evidence" value="ECO:0007669"/>
    <property type="project" value="TreeGrafter"/>
</dbReference>
<dbReference type="STRING" id="857967.G0QY22"/>
<dbReference type="Pfam" id="PF15902">
    <property type="entry name" value="Sortilin-Vps10"/>
    <property type="match status" value="1"/>
</dbReference>
<keyword evidence="1" id="KW-0677">Repeat</keyword>
<reference evidence="5 6" key="1">
    <citation type="submission" date="2011-07" db="EMBL/GenBank/DDBJ databases">
        <authorList>
            <person name="Coyne R."/>
            <person name="Brami D."/>
            <person name="Johnson J."/>
            <person name="Hostetler J."/>
            <person name="Hannick L."/>
            <person name="Clark T."/>
            <person name="Cassidy-Hanley D."/>
            <person name="Inman J."/>
        </authorList>
    </citation>
    <scope>NUCLEOTIDE SEQUENCE [LARGE SCALE GENOMIC DNA]</scope>
    <source>
        <strain evidence="5 6">G5</strain>
    </source>
</reference>
<dbReference type="eggNOG" id="KOG3511">
    <property type="taxonomic scope" value="Eukaryota"/>
</dbReference>